<comment type="caution">
    <text evidence="1">The sequence shown here is derived from an EMBL/GenBank/DDBJ whole genome shotgun (WGS) entry which is preliminary data.</text>
</comment>
<dbReference type="EMBL" id="JAZDQV010000006">
    <property type="protein sequence ID" value="MEE1877631.1"/>
    <property type="molecule type" value="Genomic_DNA"/>
</dbReference>
<protein>
    <submittedName>
        <fullName evidence="1">Uncharacterized protein</fullName>
    </submittedName>
</protein>
<evidence type="ECO:0000313" key="2">
    <source>
        <dbReference type="Proteomes" id="UP001343492"/>
    </source>
</evidence>
<evidence type="ECO:0000313" key="1">
    <source>
        <dbReference type="EMBL" id="MEE1877631.1"/>
    </source>
</evidence>
<sequence length="48" mass="5038">MDFPKIDLAAIPGLETATGVFGSVAQSAVSYDDTVVAVMVYIYESVPV</sequence>
<dbReference type="RefSeq" id="WP_354144730.1">
    <property type="nucleotide sequence ID" value="NZ_JAZDQV010000006.1"/>
</dbReference>
<keyword evidence="2" id="KW-1185">Reference proteome</keyword>
<dbReference type="Proteomes" id="UP001343492">
    <property type="component" value="Unassembled WGS sequence"/>
</dbReference>
<gene>
    <name evidence="1" type="ORF">VRS74_08050</name>
</gene>
<reference evidence="1 2" key="1">
    <citation type="submission" date="2024-01" db="EMBL/GenBank/DDBJ databases">
        <title>The genome sequence of Erythrobacteraceae sp. strain 1XM1-14.</title>
        <authorList>
            <person name="Liu Y."/>
        </authorList>
    </citation>
    <scope>NUCLEOTIDE SEQUENCE [LARGE SCALE GENOMIC DNA]</scope>
    <source>
        <strain evidence="1 2">1XM1-14</strain>
    </source>
</reference>
<organism evidence="1 2">
    <name type="scientific">Altererythrobacter litoralis</name>
    <dbReference type="NCBI Taxonomy" id="3113904"/>
    <lineage>
        <taxon>Bacteria</taxon>
        <taxon>Pseudomonadati</taxon>
        <taxon>Pseudomonadota</taxon>
        <taxon>Alphaproteobacteria</taxon>
        <taxon>Sphingomonadales</taxon>
        <taxon>Erythrobacteraceae</taxon>
        <taxon>Altererythrobacter</taxon>
    </lineage>
</organism>
<proteinExistence type="predicted"/>
<accession>A0ABU7GFE9</accession>
<name>A0ABU7GFE9_9SPHN</name>